<evidence type="ECO:0000313" key="1">
    <source>
        <dbReference type="EMBL" id="CNF82557.1"/>
    </source>
</evidence>
<name>A0A0T9M9B8_YERIN</name>
<proteinExistence type="predicted"/>
<evidence type="ECO:0008006" key="3">
    <source>
        <dbReference type="Google" id="ProtNLM"/>
    </source>
</evidence>
<gene>
    <name evidence="1" type="ORF">ERS008530_02218</name>
</gene>
<dbReference type="Proteomes" id="UP000038750">
    <property type="component" value="Unassembled WGS sequence"/>
</dbReference>
<sequence>MHYILYYFGKLKTILMLLLLVIVSSYAIKLASECNILRKKYSLLNEELLYYSFAAERLNISWQSNSWHSYSSGELFDKKIASFINDSNSDLNISRSADGIISISFDHIEFSLVLDIIHFIYHYHNIYLKSVEIFNNADGGYVMGNITIVKRDSKGT</sequence>
<reference evidence="1 2" key="1">
    <citation type="submission" date="2015-03" db="EMBL/GenBank/DDBJ databases">
        <authorList>
            <person name="Murphy D."/>
        </authorList>
    </citation>
    <scope>NUCLEOTIDE SEQUENCE [LARGE SCALE GENOMIC DNA]</scope>
    <source>
        <strain evidence="1 2">BR165/97</strain>
    </source>
</reference>
<evidence type="ECO:0000313" key="2">
    <source>
        <dbReference type="Proteomes" id="UP000038750"/>
    </source>
</evidence>
<dbReference type="AlphaFoldDB" id="A0A0T9M9B8"/>
<organism evidence="1 2">
    <name type="scientific">Yersinia intermedia</name>
    <dbReference type="NCBI Taxonomy" id="631"/>
    <lineage>
        <taxon>Bacteria</taxon>
        <taxon>Pseudomonadati</taxon>
        <taxon>Pseudomonadota</taxon>
        <taxon>Gammaproteobacteria</taxon>
        <taxon>Enterobacterales</taxon>
        <taxon>Yersiniaceae</taxon>
        <taxon>Yersinia</taxon>
    </lineage>
</organism>
<dbReference type="RefSeq" id="WP_050073611.1">
    <property type="nucleotide sequence ID" value="NZ_CPZJ01000008.1"/>
</dbReference>
<protein>
    <recommendedName>
        <fullName evidence="3">General secretion pathway protein GspM</fullName>
    </recommendedName>
</protein>
<dbReference type="STRING" id="631.CH53_2664"/>
<dbReference type="EMBL" id="CPZJ01000008">
    <property type="protein sequence ID" value="CNF82557.1"/>
    <property type="molecule type" value="Genomic_DNA"/>
</dbReference>
<accession>A0A0T9M9B8</accession>